<dbReference type="InterPro" id="IPR014818">
    <property type="entry name" value="Phage/plasmid_primase_P4_C"/>
</dbReference>
<name>A0A1C9EI88_9CAUD</name>
<dbReference type="Proteomes" id="UP000221751">
    <property type="component" value="Segment"/>
</dbReference>
<dbReference type="InterPro" id="IPR006500">
    <property type="entry name" value="Helicase_put_C_phage/plasmid"/>
</dbReference>
<dbReference type="Pfam" id="PF08706">
    <property type="entry name" value="D5_N"/>
    <property type="match status" value="1"/>
</dbReference>
<dbReference type="Gene3D" id="3.40.50.300">
    <property type="entry name" value="P-loop containing nucleotide triphosphate hydrolases"/>
    <property type="match status" value="1"/>
</dbReference>
<keyword evidence="3" id="KW-0067">ATP-binding</keyword>
<dbReference type="CDD" id="cd04859">
    <property type="entry name" value="Prim_Pol"/>
    <property type="match status" value="1"/>
</dbReference>
<dbReference type="PANTHER" id="PTHR35372:SF2">
    <property type="entry name" value="SF3 HELICASE DOMAIN-CONTAINING PROTEIN"/>
    <property type="match status" value="1"/>
</dbReference>
<feature type="domain" description="SF3 helicase" evidence="5">
    <location>
        <begin position="558"/>
        <end position="719"/>
    </location>
</feature>
<evidence type="ECO:0000256" key="4">
    <source>
        <dbReference type="SAM" id="MobiDB-lite"/>
    </source>
</evidence>
<dbReference type="Pfam" id="PF09250">
    <property type="entry name" value="Prim-Pol"/>
    <property type="match status" value="1"/>
</dbReference>
<dbReference type="KEGG" id="vg:80018763"/>
<evidence type="ECO:0000256" key="3">
    <source>
        <dbReference type="ARBA" id="ARBA00022840"/>
    </source>
</evidence>
<dbReference type="SMART" id="SM00943">
    <property type="entry name" value="Prim-Pol"/>
    <property type="match status" value="1"/>
</dbReference>
<dbReference type="SUPFAM" id="SSF56747">
    <property type="entry name" value="Prim-pol domain"/>
    <property type="match status" value="1"/>
</dbReference>
<dbReference type="InterPro" id="IPR015330">
    <property type="entry name" value="DNA_primase/pol_bifunc_N"/>
</dbReference>
<evidence type="ECO:0000313" key="7">
    <source>
        <dbReference type="Proteomes" id="UP000221751"/>
    </source>
</evidence>
<proteinExistence type="predicted"/>
<accession>A0A1C9EI88</accession>
<keyword evidence="2" id="KW-0378">Hydrolase</keyword>
<dbReference type="PROSITE" id="PS51206">
    <property type="entry name" value="SF3_HELICASE_1"/>
    <property type="match status" value="1"/>
</dbReference>
<dbReference type="InterPro" id="IPR014015">
    <property type="entry name" value="Helicase_SF3_DNA-vir"/>
</dbReference>
<dbReference type="InterPro" id="IPR051620">
    <property type="entry name" value="ORF904-like_C"/>
</dbReference>
<dbReference type="InterPro" id="IPR027417">
    <property type="entry name" value="P-loop_NTPase"/>
</dbReference>
<evidence type="ECO:0000313" key="6">
    <source>
        <dbReference type="EMBL" id="AON97486.1"/>
    </source>
</evidence>
<feature type="region of interest" description="Disordered" evidence="4">
    <location>
        <begin position="12"/>
        <end position="36"/>
    </location>
</feature>
<dbReference type="RefSeq" id="YP_010754181.1">
    <property type="nucleotide sequence ID" value="NC_073456.1"/>
</dbReference>
<dbReference type="PANTHER" id="PTHR35372">
    <property type="entry name" value="ATP BINDING PROTEIN-RELATED"/>
    <property type="match status" value="1"/>
</dbReference>
<protein>
    <submittedName>
        <fullName evidence="6">DNA primase/polymerase</fullName>
    </submittedName>
</protein>
<gene>
    <name evidence="6" type="primary">64</name>
    <name evidence="6" type="ORF">SEA_CHEWYVIII_64</name>
</gene>
<dbReference type="GO" id="GO:0016787">
    <property type="term" value="F:hydrolase activity"/>
    <property type="evidence" value="ECO:0007669"/>
    <property type="project" value="UniProtKB-KW"/>
</dbReference>
<sequence>MSYADNAQKYIDAGWDSPMPLPRGQKYPPPENSTGNHPDITLQKIGEWVEESSPNSNIALRMPRGKDWEIIGIDIDHHDTKRGNDTILKAESTHGKLPDSFSCSSRGSKNRHGIHFYRVPRGIKWDGQIGPSVEVIQRTHRYAVVAPSIVEGREYTWYDADGDEWDMGIPKVSTLPDLPQSWIDAFSKGAAIDRKPIAEEDRIGASADAMKWLEAEIPGYHSGRSSVMHKASDFDACVEQGVGGAHDMLTARVHECVRLGCEGHHGLKEALDEVLNAFLHVVFGKADGEVRRSESAAYGEWDRSLIGVVEKLMSDVANDLVMISNLSGFGPEDEEEVDALEATFRDAISKRPETVDPEEFPANDYGHGQMIAEYWGRNLRSISESMKDWILWADDQSRWERLPSERLYHRVALPAVHDRLEKAAVSVEELADRIRQSGEDEEAAKEYARAKAIRDRSVSCGNKVKLESMLTVARTERGVPISWAKFDSDDFKTGVSNGIVDLNEAAKTDKPTEVPLGSLVRVAKFDDYVSLNTDVAFDIRAESKAWNFYLHTFLPDAVYRRFVQKVMGYCLLGNNSERLLVFLQGGTSTGKSTLLEAVMGATGDYSTVVNVNEIFRERHDGGPNPGLVQALSRRIITASEIGQHHQLHADVIKRMTGGDHLSARELYSNTMVGRVPAFTPVIATNSMPKIKDGDSALWRRLLVLPFDHQLKAGSEHAKLQSKHVKLTESKEAMEAVLLWLVQGALMYLEEGLDQSTWPDQCVTRAKEFVAGTSDFQSFLSACTQEDPDSGVEQEKLYKYYRAWAASESIPEKEWLTKTGFTRAMTSNGFKVKKTSRTVEGVREDLRLYAGLRAEKG</sequence>
<evidence type="ECO:0000259" key="5">
    <source>
        <dbReference type="PROSITE" id="PS51206"/>
    </source>
</evidence>
<keyword evidence="1" id="KW-0547">Nucleotide-binding</keyword>
<dbReference type="EMBL" id="KX557288">
    <property type="protein sequence ID" value="AON97486.1"/>
    <property type="molecule type" value="Genomic_DNA"/>
</dbReference>
<dbReference type="SUPFAM" id="SSF52540">
    <property type="entry name" value="P-loop containing nucleoside triphosphate hydrolases"/>
    <property type="match status" value="1"/>
</dbReference>
<dbReference type="GeneID" id="80018763"/>
<evidence type="ECO:0000256" key="1">
    <source>
        <dbReference type="ARBA" id="ARBA00022741"/>
    </source>
</evidence>
<evidence type="ECO:0000256" key="2">
    <source>
        <dbReference type="ARBA" id="ARBA00022801"/>
    </source>
</evidence>
<reference evidence="7" key="1">
    <citation type="submission" date="2016-07" db="EMBL/GenBank/DDBJ databases">
        <authorList>
            <person name="Florea S."/>
            <person name="Webb J.S."/>
            <person name="Jaromczyk J."/>
            <person name="Schardl C.L."/>
        </authorList>
    </citation>
    <scope>NUCLEOTIDE SEQUENCE [LARGE SCALE GENOMIC DNA]</scope>
</reference>
<dbReference type="GO" id="GO:0005524">
    <property type="term" value="F:ATP binding"/>
    <property type="evidence" value="ECO:0007669"/>
    <property type="project" value="UniProtKB-KW"/>
</dbReference>
<keyword evidence="7" id="KW-1185">Reference proteome</keyword>
<organism evidence="6 7">
    <name type="scientific">Rhodococcus phage ChewyVIII</name>
    <dbReference type="NCBI Taxonomy" id="1887657"/>
    <lineage>
        <taxon>Viruses</taxon>
        <taxon>Duplodnaviria</taxon>
        <taxon>Heunggongvirae</taxon>
        <taxon>Uroviricota</taxon>
        <taxon>Caudoviricetes</taxon>
        <taxon>Chewyvirus</taxon>
        <taxon>Chewyvirus chewyVIII</taxon>
    </lineage>
</organism>
<dbReference type="NCBIfam" id="TIGR01613">
    <property type="entry name" value="primase_Cterm"/>
    <property type="match status" value="1"/>
</dbReference>